<dbReference type="AlphaFoldDB" id="A0A0E9PP17"/>
<accession>A0A0E9PP17</accession>
<sequence>MLAGALKVFDSFLILLVLQEGFSSVLQRVHILRV</sequence>
<evidence type="ECO:0000313" key="1">
    <source>
        <dbReference type="EMBL" id="JAH05810.1"/>
    </source>
</evidence>
<reference evidence="1" key="1">
    <citation type="submission" date="2014-11" db="EMBL/GenBank/DDBJ databases">
        <authorList>
            <person name="Amaro Gonzalez C."/>
        </authorList>
    </citation>
    <scope>NUCLEOTIDE SEQUENCE</scope>
</reference>
<dbReference type="EMBL" id="GBXM01102767">
    <property type="protein sequence ID" value="JAH05810.1"/>
    <property type="molecule type" value="Transcribed_RNA"/>
</dbReference>
<name>A0A0E9PP17_ANGAN</name>
<protein>
    <submittedName>
        <fullName evidence="1">Uncharacterized protein</fullName>
    </submittedName>
</protein>
<organism evidence="1">
    <name type="scientific">Anguilla anguilla</name>
    <name type="common">European freshwater eel</name>
    <name type="synonym">Muraena anguilla</name>
    <dbReference type="NCBI Taxonomy" id="7936"/>
    <lineage>
        <taxon>Eukaryota</taxon>
        <taxon>Metazoa</taxon>
        <taxon>Chordata</taxon>
        <taxon>Craniata</taxon>
        <taxon>Vertebrata</taxon>
        <taxon>Euteleostomi</taxon>
        <taxon>Actinopterygii</taxon>
        <taxon>Neopterygii</taxon>
        <taxon>Teleostei</taxon>
        <taxon>Anguilliformes</taxon>
        <taxon>Anguillidae</taxon>
        <taxon>Anguilla</taxon>
    </lineage>
</organism>
<proteinExistence type="predicted"/>
<reference evidence="1" key="2">
    <citation type="journal article" date="2015" name="Fish Shellfish Immunol.">
        <title>Early steps in the European eel (Anguilla anguilla)-Vibrio vulnificus interaction in the gills: Role of the RtxA13 toxin.</title>
        <authorList>
            <person name="Callol A."/>
            <person name="Pajuelo D."/>
            <person name="Ebbesson L."/>
            <person name="Teles M."/>
            <person name="MacKenzie S."/>
            <person name="Amaro C."/>
        </authorList>
    </citation>
    <scope>NUCLEOTIDE SEQUENCE</scope>
</reference>